<keyword evidence="2 3" id="KW-0040">ANK repeat</keyword>
<dbReference type="PANTHER" id="PTHR24171">
    <property type="entry name" value="ANKYRIN REPEAT DOMAIN-CONTAINING PROTEIN 39-RELATED"/>
    <property type="match status" value="1"/>
</dbReference>
<accession>A0AAW1Q547</accession>
<dbReference type="AlphaFoldDB" id="A0AAW1Q547"/>
<proteinExistence type="predicted"/>
<evidence type="ECO:0000313" key="5">
    <source>
        <dbReference type="EMBL" id="KAK9815464.1"/>
    </source>
</evidence>
<feature type="region of interest" description="Disordered" evidence="4">
    <location>
        <begin position="148"/>
        <end position="184"/>
    </location>
</feature>
<dbReference type="InterPro" id="IPR036770">
    <property type="entry name" value="Ankyrin_rpt-contain_sf"/>
</dbReference>
<dbReference type="SUPFAM" id="SSF48403">
    <property type="entry name" value="Ankyrin repeat"/>
    <property type="match status" value="1"/>
</dbReference>
<dbReference type="PROSITE" id="PS50297">
    <property type="entry name" value="ANK_REP_REGION"/>
    <property type="match status" value="2"/>
</dbReference>
<reference evidence="5 6" key="1">
    <citation type="journal article" date="2024" name="Nat. Commun.">
        <title>Phylogenomics reveals the evolutionary origins of lichenization in chlorophyte algae.</title>
        <authorList>
            <person name="Puginier C."/>
            <person name="Libourel C."/>
            <person name="Otte J."/>
            <person name="Skaloud P."/>
            <person name="Haon M."/>
            <person name="Grisel S."/>
            <person name="Petersen M."/>
            <person name="Berrin J.G."/>
            <person name="Delaux P.M."/>
            <person name="Dal Grande F."/>
            <person name="Keller J."/>
        </authorList>
    </citation>
    <scope>NUCLEOTIDE SEQUENCE [LARGE SCALE GENOMIC DNA]</scope>
    <source>
        <strain evidence="5 6">SAG 2043</strain>
    </source>
</reference>
<dbReference type="PRINTS" id="PR01415">
    <property type="entry name" value="ANKYRIN"/>
</dbReference>
<dbReference type="Gene3D" id="1.25.40.20">
    <property type="entry name" value="Ankyrin repeat-containing domain"/>
    <property type="match status" value="2"/>
</dbReference>
<dbReference type="Proteomes" id="UP001489004">
    <property type="component" value="Unassembled WGS sequence"/>
</dbReference>
<feature type="compositionally biased region" description="Low complexity" evidence="4">
    <location>
        <begin position="148"/>
        <end position="160"/>
    </location>
</feature>
<protein>
    <submittedName>
        <fullName evidence="5">Uncharacterized protein</fullName>
    </submittedName>
</protein>
<feature type="repeat" description="ANK" evidence="3">
    <location>
        <begin position="46"/>
        <end position="78"/>
    </location>
</feature>
<comment type="caution">
    <text evidence="5">The sequence shown here is derived from an EMBL/GenBank/DDBJ whole genome shotgun (WGS) entry which is preliminary data.</text>
</comment>
<evidence type="ECO:0000313" key="6">
    <source>
        <dbReference type="Proteomes" id="UP001489004"/>
    </source>
</evidence>
<feature type="repeat" description="ANK" evidence="3">
    <location>
        <begin position="79"/>
        <end position="111"/>
    </location>
</feature>
<evidence type="ECO:0000256" key="4">
    <source>
        <dbReference type="SAM" id="MobiDB-lite"/>
    </source>
</evidence>
<dbReference type="Pfam" id="PF12796">
    <property type="entry name" value="Ank_2"/>
    <property type="match status" value="1"/>
</dbReference>
<sequence>MDVPAEQPAEQNELVEFLIDSARYGDLEDVQQALDSKLDPSACDEDGRTALHMASANGHTEVVRLLVDAGADIGSQNKEGNTPLHWACLNGHEAVARFLLQHGASPSCLNSHTRTPVDECLGRPFQDAMMDVVNSFSKVPTHVTSFEAPSPAAASASGSEPDADAVHEDSQSHDRKAAAMFSNV</sequence>
<dbReference type="PROSITE" id="PS50088">
    <property type="entry name" value="ANK_REPEAT"/>
    <property type="match status" value="2"/>
</dbReference>
<dbReference type="SMART" id="SM00248">
    <property type="entry name" value="ANK"/>
    <property type="match status" value="2"/>
</dbReference>
<name>A0AAW1Q547_9CHLO</name>
<dbReference type="GO" id="GO:0085020">
    <property type="term" value="P:protein K6-linked ubiquitination"/>
    <property type="evidence" value="ECO:0007669"/>
    <property type="project" value="TreeGrafter"/>
</dbReference>
<gene>
    <name evidence="5" type="ORF">WJX72_004084</name>
</gene>
<dbReference type="GO" id="GO:0004842">
    <property type="term" value="F:ubiquitin-protein transferase activity"/>
    <property type="evidence" value="ECO:0007669"/>
    <property type="project" value="TreeGrafter"/>
</dbReference>
<dbReference type="InterPro" id="IPR002110">
    <property type="entry name" value="Ankyrin_rpt"/>
</dbReference>
<evidence type="ECO:0000256" key="3">
    <source>
        <dbReference type="PROSITE-ProRule" id="PRU00023"/>
    </source>
</evidence>
<dbReference type="PANTHER" id="PTHR24171:SF8">
    <property type="entry name" value="BRCA1-ASSOCIATED RING DOMAIN PROTEIN 1"/>
    <property type="match status" value="1"/>
</dbReference>
<keyword evidence="1" id="KW-0677">Repeat</keyword>
<evidence type="ECO:0000256" key="1">
    <source>
        <dbReference type="ARBA" id="ARBA00022737"/>
    </source>
</evidence>
<keyword evidence="6" id="KW-1185">Reference proteome</keyword>
<feature type="compositionally biased region" description="Basic and acidic residues" evidence="4">
    <location>
        <begin position="164"/>
        <end position="177"/>
    </location>
</feature>
<evidence type="ECO:0000256" key="2">
    <source>
        <dbReference type="ARBA" id="ARBA00023043"/>
    </source>
</evidence>
<organism evidence="5 6">
    <name type="scientific">[Myrmecia] bisecta</name>
    <dbReference type="NCBI Taxonomy" id="41462"/>
    <lineage>
        <taxon>Eukaryota</taxon>
        <taxon>Viridiplantae</taxon>
        <taxon>Chlorophyta</taxon>
        <taxon>core chlorophytes</taxon>
        <taxon>Trebouxiophyceae</taxon>
        <taxon>Trebouxiales</taxon>
        <taxon>Trebouxiaceae</taxon>
        <taxon>Myrmecia</taxon>
    </lineage>
</organism>
<dbReference type="EMBL" id="JALJOR010000006">
    <property type="protein sequence ID" value="KAK9815464.1"/>
    <property type="molecule type" value="Genomic_DNA"/>
</dbReference>